<keyword evidence="9 11" id="KW-1015">Disulfide bond</keyword>
<keyword evidence="11" id="KW-0963">Cytoplasm</keyword>
<comment type="function">
    <text evidence="11">Acts as a transcriptional regulator. Probably redox-responsive. The apo- but not holo-form probably binds DNA.</text>
</comment>
<comment type="PTM">
    <text evidence="11">The Fe-S cluster can be nitrosylated by nitric oxide (NO).</text>
</comment>
<evidence type="ECO:0000256" key="4">
    <source>
        <dbReference type="ARBA" id="ARBA00022723"/>
    </source>
</evidence>
<feature type="binding site" evidence="11">
    <location>
        <position position="39"/>
    </location>
    <ligand>
        <name>[4Fe-4S] cluster</name>
        <dbReference type="ChEBI" id="CHEBI:49883"/>
    </ligand>
</feature>
<evidence type="ECO:0000313" key="13">
    <source>
        <dbReference type="EMBL" id="MFC6237025.1"/>
    </source>
</evidence>
<keyword evidence="3 11" id="KW-0004">4Fe-4S</keyword>
<keyword evidence="10 11" id="KW-0804">Transcription</keyword>
<evidence type="ECO:0000256" key="3">
    <source>
        <dbReference type="ARBA" id="ARBA00022485"/>
    </source>
</evidence>
<dbReference type="Pfam" id="PF02467">
    <property type="entry name" value="Whib"/>
    <property type="match status" value="1"/>
</dbReference>
<keyword evidence="5 11" id="KW-0408">Iron</keyword>
<dbReference type="PROSITE" id="PS51674">
    <property type="entry name" value="4FE4S_WBL"/>
    <property type="match status" value="1"/>
</dbReference>
<sequence>MPRVPPPPPVEVVVAEEQQYLFATTGTALQEQWWASAACQDAEPDVFFPVSAHDQISRRVALSFCGGCAVRDECLRVALEDRSLIGIWGGTDEAQRARLRERQLVAS</sequence>
<dbReference type="InterPro" id="IPR003482">
    <property type="entry name" value="Whib"/>
</dbReference>
<organism evidence="13 14">
    <name type="scientific">Longivirga aurantiaca</name>
    <dbReference type="NCBI Taxonomy" id="1837743"/>
    <lineage>
        <taxon>Bacteria</taxon>
        <taxon>Bacillati</taxon>
        <taxon>Actinomycetota</taxon>
        <taxon>Actinomycetes</taxon>
        <taxon>Sporichthyales</taxon>
        <taxon>Sporichthyaceae</taxon>
        <taxon>Longivirga</taxon>
    </lineage>
</organism>
<evidence type="ECO:0000256" key="7">
    <source>
        <dbReference type="ARBA" id="ARBA00023015"/>
    </source>
</evidence>
<evidence type="ECO:0000256" key="9">
    <source>
        <dbReference type="ARBA" id="ARBA00023157"/>
    </source>
</evidence>
<dbReference type="PANTHER" id="PTHR38839">
    <property type="entry name" value="TRANSCRIPTIONAL REGULATOR WHID-RELATED"/>
    <property type="match status" value="1"/>
</dbReference>
<evidence type="ECO:0000256" key="5">
    <source>
        <dbReference type="ARBA" id="ARBA00023004"/>
    </source>
</evidence>
<keyword evidence="6 11" id="KW-0411">Iron-sulfur</keyword>
<gene>
    <name evidence="11" type="primary">whiB</name>
    <name evidence="13" type="ORF">ACFQGU_03995</name>
</gene>
<name>A0ABW1SYX9_9ACTN</name>
<dbReference type="InterPro" id="IPR034768">
    <property type="entry name" value="4FE4S_WBL"/>
</dbReference>
<protein>
    <recommendedName>
        <fullName evidence="11">Transcriptional regulator WhiB</fullName>
    </recommendedName>
</protein>
<evidence type="ECO:0000256" key="2">
    <source>
        <dbReference type="ARBA" id="ARBA00006597"/>
    </source>
</evidence>
<feature type="binding site" evidence="11">
    <location>
        <position position="74"/>
    </location>
    <ligand>
        <name>[4Fe-4S] cluster</name>
        <dbReference type="ChEBI" id="CHEBI:49883"/>
    </ligand>
</feature>
<feature type="domain" description="4Fe-4S Wbl-type" evidence="12">
    <location>
        <begin position="38"/>
        <end position="98"/>
    </location>
</feature>
<comment type="similarity">
    <text evidence="2 11">Belongs to the WhiB family.</text>
</comment>
<evidence type="ECO:0000256" key="6">
    <source>
        <dbReference type="ARBA" id="ARBA00023014"/>
    </source>
</evidence>
<dbReference type="EMBL" id="JBHSTI010000008">
    <property type="protein sequence ID" value="MFC6237025.1"/>
    <property type="molecule type" value="Genomic_DNA"/>
</dbReference>
<proteinExistence type="inferred from homology"/>
<evidence type="ECO:0000259" key="12">
    <source>
        <dbReference type="PROSITE" id="PS51674"/>
    </source>
</evidence>
<evidence type="ECO:0000313" key="14">
    <source>
        <dbReference type="Proteomes" id="UP001596138"/>
    </source>
</evidence>
<dbReference type="Proteomes" id="UP001596138">
    <property type="component" value="Unassembled WGS sequence"/>
</dbReference>
<keyword evidence="7 11" id="KW-0805">Transcription regulation</keyword>
<dbReference type="RefSeq" id="WP_386764071.1">
    <property type="nucleotide sequence ID" value="NZ_JBHSTI010000008.1"/>
</dbReference>
<reference evidence="14" key="1">
    <citation type="journal article" date="2019" name="Int. J. Syst. Evol. Microbiol.">
        <title>The Global Catalogue of Microorganisms (GCM) 10K type strain sequencing project: providing services to taxonomists for standard genome sequencing and annotation.</title>
        <authorList>
            <consortium name="The Broad Institute Genomics Platform"/>
            <consortium name="The Broad Institute Genome Sequencing Center for Infectious Disease"/>
            <person name="Wu L."/>
            <person name="Ma J."/>
        </authorList>
    </citation>
    <scope>NUCLEOTIDE SEQUENCE [LARGE SCALE GENOMIC DNA]</scope>
    <source>
        <strain evidence="14">CGMCC 4.7317</strain>
    </source>
</reference>
<comment type="subcellular location">
    <subcellularLocation>
        <location evidence="1 11">Cytoplasm</location>
    </subcellularLocation>
</comment>
<evidence type="ECO:0000256" key="1">
    <source>
        <dbReference type="ARBA" id="ARBA00004496"/>
    </source>
</evidence>
<comment type="PTM">
    <text evidence="11">Upon Fe-S cluster removal intramolecular disulfide bonds are formed.</text>
</comment>
<evidence type="ECO:0000256" key="11">
    <source>
        <dbReference type="HAMAP-Rule" id="MF_01479"/>
    </source>
</evidence>
<accession>A0ABW1SYX9</accession>
<keyword evidence="8 11" id="KW-0238">DNA-binding</keyword>
<keyword evidence="14" id="KW-1185">Reference proteome</keyword>
<dbReference type="HAMAP" id="MF_01479">
    <property type="entry name" value="WhiB"/>
    <property type="match status" value="1"/>
</dbReference>
<comment type="caution">
    <text evidence="13">The sequence shown here is derived from an EMBL/GenBank/DDBJ whole genome shotgun (WGS) entry which is preliminary data.</text>
</comment>
<feature type="binding site" evidence="11">
    <location>
        <position position="65"/>
    </location>
    <ligand>
        <name>[4Fe-4S] cluster</name>
        <dbReference type="ChEBI" id="CHEBI:49883"/>
    </ligand>
</feature>
<evidence type="ECO:0000256" key="8">
    <source>
        <dbReference type="ARBA" id="ARBA00023125"/>
    </source>
</evidence>
<evidence type="ECO:0000256" key="10">
    <source>
        <dbReference type="ARBA" id="ARBA00023163"/>
    </source>
</evidence>
<feature type="binding site" evidence="11">
    <location>
        <position position="68"/>
    </location>
    <ligand>
        <name>[4Fe-4S] cluster</name>
        <dbReference type="ChEBI" id="CHEBI:49883"/>
    </ligand>
</feature>
<keyword evidence="4 11" id="KW-0479">Metal-binding</keyword>
<comment type="cofactor">
    <cofactor evidence="11">
        <name>[4Fe-4S] cluster</name>
        <dbReference type="ChEBI" id="CHEBI:49883"/>
    </cofactor>
    <text evidence="11">Binds 1 [4Fe-4S] cluster per subunit. Following nitrosylation of the [4Fe-4S] cluster binds 1 [4Fe-8(NO)] cluster per subunit.</text>
</comment>